<evidence type="ECO:0000256" key="5">
    <source>
        <dbReference type="ARBA" id="ARBA00022679"/>
    </source>
</evidence>
<evidence type="ECO:0000256" key="3">
    <source>
        <dbReference type="ARBA" id="ARBA00009406"/>
    </source>
</evidence>
<dbReference type="PROSITE" id="PS51257">
    <property type="entry name" value="PROKAR_LIPOPROTEIN"/>
    <property type="match status" value="1"/>
</dbReference>
<dbReference type="Proteomes" id="UP000093199">
    <property type="component" value="Unassembled WGS sequence"/>
</dbReference>
<comment type="subunit">
    <text evidence="4">Homodimer.</text>
</comment>
<keyword evidence="9" id="KW-0408">Iron</keyword>
<dbReference type="GO" id="GO:0046872">
    <property type="term" value="F:metal ion binding"/>
    <property type="evidence" value="ECO:0007669"/>
    <property type="project" value="UniProtKB-KW"/>
</dbReference>
<dbReference type="EMBL" id="MASJ01000034">
    <property type="protein sequence ID" value="OCS83491.1"/>
    <property type="molecule type" value="Genomic_DNA"/>
</dbReference>
<dbReference type="InterPro" id="IPR027939">
    <property type="entry name" value="NMT1/THI5"/>
</dbReference>
<evidence type="ECO:0000256" key="1">
    <source>
        <dbReference type="ARBA" id="ARBA00003469"/>
    </source>
</evidence>
<protein>
    <recommendedName>
        <fullName evidence="10">Thiamine pyrimidine synthase</fullName>
    </recommendedName>
</protein>
<dbReference type="Gene3D" id="3.40.190.10">
    <property type="entry name" value="Periplasmic binding protein-like II"/>
    <property type="match status" value="2"/>
</dbReference>
<dbReference type="STRING" id="33978.A6M13_04200"/>
<keyword evidence="5" id="KW-0808">Transferase</keyword>
<dbReference type="SUPFAM" id="SSF53850">
    <property type="entry name" value="Periplasmic binding protein-like II"/>
    <property type="match status" value="1"/>
</dbReference>
<gene>
    <name evidence="14" type="ORF">A6M13_04200</name>
</gene>
<keyword evidence="7" id="KW-0663">Pyridoxal phosphate</keyword>
<comment type="caution">
    <text evidence="14">The sequence shown here is derived from an EMBL/GenBank/DDBJ whole genome shotgun (WGS) entry which is preliminary data.</text>
</comment>
<evidence type="ECO:0000256" key="6">
    <source>
        <dbReference type="ARBA" id="ARBA00022723"/>
    </source>
</evidence>
<evidence type="ECO:0000256" key="2">
    <source>
        <dbReference type="ARBA" id="ARBA00004948"/>
    </source>
</evidence>
<keyword evidence="15" id="KW-1185">Reference proteome</keyword>
<keyword evidence="12" id="KW-0732">Signal</keyword>
<feature type="chain" id="PRO_5038369038" description="Thiamine pyrimidine synthase" evidence="12">
    <location>
        <begin position="20"/>
        <end position="337"/>
    </location>
</feature>
<comment type="catalytic activity">
    <reaction evidence="11">
        <text>N(6)-(pyridoxal phosphate)-L-lysyl-[4-amino-5-hydroxymethyl-2-methylpyrimidine phosphate synthase] + L-histidyl-[4-amino-5-hydroxymethyl-2-methylpyrimidine phosphate synthase] + 2 Fe(3+) + 4 H2O = L-lysyl-[4-amino-5-hydroxymethyl-2-methylpyrimidine phosphate synthase] + (2S)-2-amino-5-hydroxy-4-oxopentanoyl-[4-amino-5-hydroxymethyl-2-methylpyrimidine phosphate synthase] + 4-amino-2-methyl-5-(phosphooxymethyl)pyrimidine + 3-oxopropanoate + 2 Fe(2+) + 2 H(+)</text>
        <dbReference type="Rhea" id="RHEA:65756"/>
        <dbReference type="Rhea" id="RHEA-COMP:16892"/>
        <dbReference type="Rhea" id="RHEA-COMP:16893"/>
        <dbReference type="Rhea" id="RHEA-COMP:16894"/>
        <dbReference type="Rhea" id="RHEA-COMP:16895"/>
        <dbReference type="ChEBI" id="CHEBI:15377"/>
        <dbReference type="ChEBI" id="CHEBI:15378"/>
        <dbReference type="ChEBI" id="CHEBI:29033"/>
        <dbReference type="ChEBI" id="CHEBI:29034"/>
        <dbReference type="ChEBI" id="CHEBI:29969"/>
        <dbReference type="ChEBI" id="CHEBI:29979"/>
        <dbReference type="ChEBI" id="CHEBI:33190"/>
        <dbReference type="ChEBI" id="CHEBI:58354"/>
        <dbReference type="ChEBI" id="CHEBI:143915"/>
        <dbReference type="ChEBI" id="CHEBI:157692"/>
    </reaction>
    <physiologicalReaction direction="left-to-right" evidence="11">
        <dbReference type="Rhea" id="RHEA:65757"/>
    </physiologicalReaction>
</comment>
<dbReference type="AlphaFoldDB" id="A0A1C0Y8L3"/>
<name>A0A1C0Y8L3_9BACL</name>
<evidence type="ECO:0000259" key="13">
    <source>
        <dbReference type="Pfam" id="PF09084"/>
    </source>
</evidence>
<evidence type="ECO:0000256" key="4">
    <source>
        <dbReference type="ARBA" id="ARBA00011738"/>
    </source>
</evidence>
<feature type="signal peptide" evidence="12">
    <location>
        <begin position="1"/>
        <end position="19"/>
    </location>
</feature>
<dbReference type="GO" id="GO:0016740">
    <property type="term" value="F:transferase activity"/>
    <property type="evidence" value="ECO:0007669"/>
    <property type="project" value="UniProtKB-KW"/>
</dbReference>
<dbReference type="OrthoDB" id="9815602at2"/>
<keyword evidence="8" id="KW-0784">Thiamine biosynthesis</keyword>
<comment type="similarity">
    <text evidence="3">Belongs to the NMT1/THI5 family.</text>
</comment>
<evidence type="ECO:0000256" key="9">
    <source>
        <dbReference type="ARBA" id="ARBA00023004"/>
    </source>
</evidence>
<dbReference type="GO" id="GO:0009228">
    <property type="term" value="P:thiamine biosynthetic process"/>
    <property type="evidence" value="ECO:0007669"/>
    <property type="project" value="UniProtKB-KW"/>
</dbReference>
<comment type="pathway">
    <text evidence="2">Cofactor biosynthesis; thiamine diphosphate biosynthesis.</text>
</comment>
<sequence length="337" mass="36716">MKKWKALGLTAILSTAILAACGDGENEAASADEQDKVLQYQVQAGVVHLPEVAQALGYFEDIELESVGNYVGGPESIQLVATGQTDYGRAFTGAVLKSESKGVNITSVMGGYGSDKYTATSLYVLEDSGIETAEDLIGKDIGINTLGAHYEFFLNDYLRQNGLSEEQIKEIAPVIIPLANTEQMLRNGQVDAVVMNGLPRDLALERGGIKMIASDIEVYGRDFIAGPLFFSDDYIEENPDTVRQFVEGSAKALEWLKATPREEVIELYSEILTARGEEAAVENTRFYESPGIAAEGGLLVDEDFTIFLETLEANGTIEEGSVNVKDMYTNEFNPYNK</sequence>
<evidence type="ECO:0000256" key="12">
    <source>
        <dbReference type="SAM" id="SignalP"/>
    </source>
</evidence>
<organism evidence="14 15">
    <name type="scientific">Caryophanon tenue</name>
    <dbReference type="NCBI Taxonomy" id="33978"/>
    <lineage>
        <taxon>Bacteria</taxon>
        <taxon>Bacillati</taxon>
        <taxon>Bacillota</taxon>
        <taxon>Bacilli</taxon>
        <taxon>Bacillales</taxon>
        <taxon>Caryophanaceae</taxon>
        <taxon>Caryophanon</taxon>
    </lineage>
</organism>
<proteinExistence type="inferred from homology"/>
<dbReference type="InterPro" id="IPR015168">
    <property type="entry name" value="SsuA/THI5"/>
</dbReference>
<dbReference type="RefSeq" id="WP_066546669.1">
    <property type="nucleotide sequence ID" value="NZ_MASJ01000034.1"/>
</dbReference>
<dbReference type="PANTHER" id="PTHR31528:SF1">
    <property type="entry name" value="4-AMINO-5-HYDROXYMETHYL-2-METHYLPYRIMIDINE PHOSPHATE SYNTHASE THI11-RELATED"/>
    <property type="match status" value="1"/>
</dbReference>
<evidence type="ECO:0000256" key="11">
    <source>
        <dbReference type="ARBA" id="ARBA00048179"/>
    </source>
</evidence>
<evidence type="ECO:0000313" key="15">
    <source>
        <dbReference type="Proteomes" id="UP000093199"/>
    </source>
</evidence>
<comment type="function">
    <text evidence="1">Responsible for the formation of the pyrimidine heterocycle in the thiamine biosynthesis pathway. Catalyzes the formation of hydroxymethylpyrimidine phosphate (HMP-P) from histidine and pyridoxal phosphate (PLP). The protein uses PLP and the active site histidine to form HMP-P, generating an inactive enzyme. The enzyme can only undergo a single turnover, which suggests it is a suicide enzyme.</text>
</comment>
<evidence type="ECO:0000313" key="14">
    <source>
        <dbReference type="EMBL" id="OCS83491.1"/>
    </source>
</evidence>
<evidence type="ECO:0000256" key="7">
    <source>
        <dbReference type="ARBA" id="ARBA00022898"/>
    </source>
</evidence>
<reference evidence="14 15" key="1">
    <citation type="submission" date="2016-07" db="EMBL/GenBank/DDBJ databases">
        <title>Caryophanon tenue genome sequencing.</title>
        <authorList>
            <person name="Verma A."/>
            <person name="Pal Y."/>
            <person name="Krishnamurthi S."/>
        </authorList>
    </citation>
    <scope>NUCLEOTIDE SEQUENCE [LARGE SCALE GENOMIC DNA]</scope>
    <source>
        <strain evidence="14 15">DSM 14152</strain>
    </source>
</reference>
<dbReference type="PANTHER" id="PTHR31528">
    <property type="entry name" value="4-AMINO-5-HYDROXYMETHYL-2-METHYLPYRIMIDINE PHOSPHATE SYNTHASE THI11-RELATED"/>
    <property type="match status" value="1"/>
</dbReference>
<evidence type="ECO:0000256" key="10">
    <source>
        <dbReference type="ARBA" id="ARBA00033171"/>
    </source>
</evidence>
<dbReference type="Pfam" id="PF09084">
    <property type="entry name" value="NMT1"/>
    <property type="match status" value="1"/>
</dbReference>
<accession>A0A1C0Y8L3</accession>
<evidence type="ECO:0000256" key="8">
    <source>
        <dbReference type="ARBA" id="ARBA00022977"/>
    </source>
</evidence>
<feature type="domain" description="SsuA/THI5-like" evidence="13">
    <location>
        <begin position="52"/>
        <end position="262"/>
    </location>
</feature>
<keyword evidence="6" id="KW-0479">Metal-binding</keyword>